<dbReference type="Gene3D" id="3.20.20.70">
    <property type="entry name" value="Aldolase class I"/>
    <property type="match status" value="1"/>
</dbReference>
<evidence type="ECO:0000313" key="1">
    <source>
        <dbReference type="EMBL" id="MPN16062.1"/>
    </source>
</evidence>
<dbReference type="PIRSF" id="PIRSF001365">
    <property type="entry name" value="DHDPS"/>
    <property type="match status" value="1"/>
</dbReference>
<dbReference type="AlphaFoldDB" id="A0A645FR21"/>
<accession>A0A645FR21</accession>
<dbReference type="EC" id="4.1.2.51" evidence="1"/>
<gene>
    <name evidence="1" type="primary">yagE_4</name>
    <name evidence="1" type="ORF">SDC9_163400</name>
</gene>
<reference evidence="1" key="1">
    <citation type="submission" date="2019-08" db="EMBL/GenBank/DDBJ databases">
        <authorList>
            <person name="Kucharzyk K."/>
            <person name="Murdoch R.W."/>
            <person name="Higgins S."/>
            <person name="Loffler F."/>
        </authorList>
    </citation>
    <scope>NUCLEOTIDE SEQUENCE</scope>
</reference>
<dbReference type="EMBL" id="VSSQ01062962">
    <property type="protein sequence ID" value="MPN16062.1"/>
    <property type="molecule type" value="Genomic_DNA"/>
</dbReference>
<dbReference type="InterPro" id="IPR002220">
    <property type="entry name" value="DapA-like"/>
</dbReference>
<name>A0A645FR21_9ZZZZ</name>
<dbReference type="CDD" id="cd00408">
    <property type="entry name" value="DHDPS-like"/>
    <property type="match status" value="1"/>
</dbReference>
<comment type="caution">
    <text evidence="1">The sequence shown here is derived from an EMBL/GenBank/DDBJ whole genome shotgun (WGS) entry which is preliminary data.</text>
</comment>
<dbReference type="SMART" id="SM01130">
    <property type="entry name" value="DHDPS"/>
    <property type="match status" value="1"/>
</dbReference>
<keyword evidence="1" id="KW-0456">Lyase</keyword>
<dbReference type="Pfam" id="PF00701">
    <property type="entry name" value="DHDPS"/>
    <property type="match status" value="1"/>
</dbReference>
<dbReference type="PANTHER" id="PTHR12128">
    <property type="entry name" value="DIHYDRODIPICOLINATE SYNTHASE"/>
    <property type="match status" value="1"/>
</dbReference>
<sequence>MSVDERLALLDYAVEAGVPASRMLPGTGACSLTDAVRLSAAATSHGCGGVLMLPPFYYKGVSDVGLFAFFGEVIERVGDVRLRVYLYHIPLVAQVGFSHALIERLIKRYPVVVAGMKDTGGNWAYTAKTIELFGAQGFDVFAGTETILLNTLRHGGVGCISATANVNPGAIVQLFETWRDGDADAEKQQAALNATRAIFSEYPLIPAMKATIATATGDAQWSRVRPPLEALTPDQAQALGRALEAGGFSVGGL</sequence>
<organism evidence="1">
    <name type="scientific">bioreactor metagenome</name>
    <dbReference type="NCBI Taxonomy" id="1076179"/>
    <lineage>
        <taxon>unclassified sequences</taxon>
        <taxon>metagenomes</taxon>
        <taxon>ecological metagenomes</taxon>
    </lineage>
</organism>
<proteinExistence type="predicted"/>
<dbReference type="InterPro" id="IPR013785">
    <property type="entry name" value="Aldolase_TIM"/>
</dbReference>
<dbReference type="GO" id="GO:0061677">
    <property type="term" value="F:2-dehydro-3-deoxy-D-gluconate aldolase activity"/>
    <property type="evidence" value="ECO:0007669"/>
    <property type="project" value="UniProtKB-EC"/>
</dbReference>
<dbReference type="SUPFAM" id="SSF51569">
    <property type="entry name" value="Aldolase"/>
    <property type="match status" value="1"/>
</dbReference>
<dbReference type="GO" id="GO:0008840">
    <property type="term" value="F:4-hydroxy-tetrahydrodipicolinate synthase activity"/>
    <property type="evidence" value="ECO:0007669"/>
    <property type="project" value="TreeGrafter"/>
</dbReference>
<protein>
    <submittedName>
        <fullName evidence="1">Putative 2-dehydro-3-deoxy-D-gluconate aldolase YagE</fullName>
        <ecNumber evidence="1">4.1.2.51</ecNumber>
    </submittedName>
</protein>
<dbReference type="PANTHER" id="PTHR12128:SF67">
    <property type="entry name" value="BLR3884 PROTEIN"/>
    <property type="match status" value="1"/>
</dbReference>